<dbReference type="PROSITE" id="PS00517">
    <property type="entry name" value="RNASE_3_1"/>
    <property type="match status" value="1"/>
</dbReference>
<dbReference type="SUPFAM" id="SSF69065">
    <property type="entry name" value="RNase III domain-like"/>
    <property type="match status" value="1"/>
</dbReference>
<comment type="function">
    <text evidence="15">Digests double-stranded RNA. Involved in the processing of primary rRNA transcript to yield the immediate precursors to the large and small rRNAs (23S and 16S). Processes some mRNAs, and tRNAs when they are encoded in the rRNA operon. Processes pre-crRNA and tracrRNA of type II CRISPR loci if present in the organism.</text>
</comment>
<keyword evidence="15" id="KW-0699">rRNA-binding</keyword>
<sequence length="223" mass="24098">MQLDRLESAIAYHFEDRELLVRALSHRSVGRQNNERLEFLGDSALNHCVAERLFHRFPDADEGELSRMRAALVRGDTLATVARQLGLGDHLRLGPGERKSGGRRRASILADALEAVLGAVLIDGGLAACGALVERLLEEQLGALEGAGVSKDPKTRLQEHLQGRGLPLPSYELVSVEGSEHAREFEVACRVAAPACEARGSGSSRRRAEQAAARAVLESLDHG</sequence>
<evidence type="ECO:0000256" key="15">
    <source>
        <dbReference type="HAMAP-Rule" id="MF_00104"/>
    </source>
</evidence>
<evidence type="ECO:0000256" key="10">
    <source>
        <dbReference type="ARBA" id="ARBA00022723"/>
    </source>
</evidence>
<dbReference type="AlphaFoldDB" id="A0A095XZQ6"/>
<reference evidence="18 19" key="1">
    <citation type="journal article" date="2014" name="Genome Announc.">
        <title>Genome Sequence of Gammaproteobacterial Pseudohaliea rubra Type Strain DSM 19751, Isolated from Coastal Seawater of the Mediterranean Sea.</title>
        <authorList>
            <person name="Spring S."/>
            <person name="Fiebig A."/>
            <person name="Riedel T."/>
            <person name="Goker M."/>
            <person name="Klenk H.P."/>
        </authorList>
    </citation>
    <scope>NUCLEOTIDE SEQUENCE [LARGE SCALE GENOMIC DNA]</scope>
    <source>
        <strain evidence="18 19">DSM 19751</strain>
    </source>
</reference>
<keyword evidence="10 15" id="KW-0479">Metal-binding</keyword>
<dbReference type="GO" id="GO:0046872">
    <property type="term" value="F:metal ion binding"/>
    <property type="evidence" value="ECO:0007669"/>
    <property type="project" value="UniProtKB-KW"/>
</dbReference>
<evidence type="ECO:0000256" key="9">
    <source>
        <dbReference type="ARBA" id="ARBA00022722"/>
    </source>
</evidence>
<feature type="binding site" evidence="15">
    <location>
        <position position="114"/>
    </location>
    <ligand>
        <name>Mg(2+)</name>
        <dbReference type="ChEBI" id="CHEBI:18420"/>
    </ligand>
</feature>
<evidence type="ECO:0000313" key="18">
    <source>
        <dbReference type="EMBL" id="KGE05256.1"/>
    </source>
</evidence>
<proteinExistence type="inferred from homology"/>
<dbReference type="Pfam" id="PF14622">
    <property type="entry name" value="Ribonucleas_3_3"/>
    <property type="match status" value="1"/>
</dbReference>
<dbReference type="EC" id="3.1.26.3" evidence="15"/>
<evidence type="ECO:0000313" key="19">
    <source>
        <dbReference type="Proteomes" id="UP000029640"/>
    </source>
</evidence>
<dbReference type="HAMAP" id="MF_00104">
    <property type="entry name" value="RNase_III"/>
    <property type="match status" value="1"/>
</dbReference>
<comment type="catalytic activity">
    <reaction evidence="1 15">
        <text>Endonucleolytic cleavage to 5'-phosphomonoester.</text>
        <dbReference type="EC" id="3.1.26.3"/>
    </reaction>
</comment>
<dbReference type="GO" id="GO:0019843">
    <property type="term" value="F:rRNA binding"/>
    <property type="evidence" value="ECO:0007669"/>
    <property type="project" value="UniProtKB-KW"/>
</dbReference>
<keyword evidence="19" id="KW-1185">Reference proteome</keyword>
<dbReference type="PANTHER" id="PTHR11207:SF0">
    <property type="entry name" value="RIBONUCLEASE 3"/>
    <property type="match status" value="1"/>
</dbReference>
<dbReference type="PROSITE" id="PS50137">
    <property type="entry name" value="DS_RBD"/>
    <property type="match status" value="1"/>
</dbReference>
<feature type="active site" evidence="15">
    <location>
        <position position="114"/>
    </location>
</feature>
<dbReference type="Gene3D" id="1.10.1520.10">
    <property type="entry name" value="Ribonuclease III domain"/>
    <property type="match status" value="1"/>
</dbReference>
<dbReference type="STRING" id="1265313.HRUBRA_00129"/>
<dbReference type="InterPro" id="IPR014720">
    <property type="entry name" value="dsRBD_dom"/>
</dbReference>
<dbReference type="SUPFAM" id="SSF54768">
    <property type="entry name" value="dsRNA-binding domain-like"/>
    <property type="match status" value="1"/>
</dbReference>
<dbReference type="FunFam" id="1.10.1520.10:FF:000001">
    <property type="entry name" value="Ribonuclease 3"/>
    <property type="match status" value="1"/>
</dbReference>
<feature type="binding site" evidence="15">
    <location>
        <position position="111"/>
    </location>
    <ligand>
        <name>Mg(2+)</name>
        <dbReference type="ChEBI" id="CHEBI:18420"/>
    </ligand>
</feature>
<keyword evidence="11 15" id="KW-0255">Endonuclease</keyword>
<evidence type="ECO:0000256" key="12">
    <source>
        <dbReference type="ARBA" id="ARBA00022801"/>
    </source>
</evidence>
<keyword evidence="9 15" id="KW-0540">Nuclease</keyword>
<dbReference type="InterPro" id="IPR036389">
    <property type="entry name" value="RNase_III_sf"/>
</dbReference>
<keyword evidence="5 15" id="KW-0963">Cytoplasm</keyword>
<comment type="subunit">
    <text evidence="4 15">Homodimer.</text>
</comment>
<dbReference type="GO" id="GO:0042802">
    <property type="term" value="F:identical protein binding"/>
    <property type="evidence" value="ECO:0007669"/>
    <property type="project" value="UniProtKB-ARBA"/>
</dbReference>
<dbReference type="Gene3D" id="3.30.160.20">
    <property type="match status" value="1"/>
</dbReference>
<evidence type="ECO:0000256" key="14">
    <source>
        <dbReference type="ARBA" id="ARBA00022884"/>
    </source>
</evidence>
<name>A0A095XZQ6_9GAMM</name>
<dbReference type="PATRIC" id="fig|1265313.6.peg.129"/>
<keyword evidence="14 15" id="KW-0694">RNA-binding</keyword>
<evidence type="ECO:0000256" key="11">
    <source>
        <dbReference type="ARBA" id="ARBA00022759"/>
    </source>
</evidence>
<feature type="binding site" evidence="15">
    <location>
        <position position="38"/>
    </location>
    <ligand>
        <name>Mg(2+)</name>
        <dbReference type="ChEBI" id="CHEBI:18420"/>
    </ligand>
</feature>
<accession>A0A095XZQ6</accession>
<evidence type="ECO:0000256" key="8">
    <source>
        <dbReference type="ARBA" id="ARBA00022694"/>
    </source>
</evidence>
<comment type="cofactor">
    <cofactor evidence="15">
        <name>Mg(2+)</name>
        <dbReference type="ChEBI" id="CHEBI:18420"/>
    </cofactor>
</comment>
<feature type="active site" evidence="15">
    <location>
        <position position="42"/>
    </location>
</feature>
<comment type="similarity">
    <text evidence="3">Belongs to the ribonuclease III family.</text>
</comment>
<keyword evidence="7 15" id="KW-0507">mRNA processing</keyword>
<protein>
    <recommendedName>
        <fullName evidence="15">Ribonuclease 3</fullName>
        <ecNumber evidence="15">3.1.26.3</ecNumber>
    </recommendedName>
    <alternativeName>
        <fullName evidence="15">Ribonuclease III</fullName>
        <shortName evidence="15">RNase III</shortName>
    </alternativeName>
</protein>
<dbReference type="InterPro" id="IPR000999">
    <property type="entry name" value="RNase_III_dom"/>
</dbReference>
<dbReference type="GO" id="GO:0006364">
    <property type="term" value="P:rRNA processing"/>
    <property type="evidence" value="ECO:0007669"/>
    <property type="project" value="UniProtKB-UniRule"/>
</dbReference>
<evidence type="ECO:0000256" key="1">
    <source>
        <dbReference type="ARBA" id="ARBA00000109"/>
    </source>
</evidence>
<dbReference type="eggNOG" id="COG0571">
    <property type="taxonomic scope" value="Bacteria"/>
</dbReference>
<dbReference type="CDD" id="cd10845">
    <property type="entry name" value="DSRM_RNAse_III_family"/>
    <property type="match status" value="1"/>
</dbReference>
<evidence type="ECO:0000256" key="6">
    <source>
        <dbReference type="ARBA" id="ARBA00022552"/>
    </source>
</evidence>
<dbReference type="PROSITE" id="PS50142">
    <property type="entry name" value="RNASE_3_2"/>
    <property type="match status" value="1"/>
</dbReference>
<evidence type="ECO:0000259" key="17">
    <source>
        <dbReference type="PROSITE" id="PS50142"/>
    </source>
</evidence>
<dbReference type="GO" id="GO:0004525">
    <property type="term" value="F:ribonuclease III activity"/>
    <property type="evidence" value="ECO:0007669"/>
    <property type="project" value="UniProtKB-UniRule"/>
</dbReference>
<keyword evidence="12 15" id="KW-0378">Hydrolase</keyword>
<evidence type="ECO:0000256" key="5">
    <source>
        <dbReference type="ARBA" id="ARBA00022490"/>
    </source>
</evidence>
<keyword evidence="13 15" id="KW-0460">Magnesium</keyword>
<comment type="caution">
    <text evidence="18">The sequence shown here is derived from an EMBL/GenBank/DDBJ whole genome shotgun (WGS) entry which is preliminary data.</text>
</comment>
<evidence type="ECO:0000256" key="3">
    <source>
        <dbReference type="ARBA" id="ARBA00010183"/>
    </source>
</evidence>
<feature type="domain" description="DRBM" evidence="16">
    <location>
        <begin position="152"/>
        <end position="222"/>
    </location>
</feature>
<dbReference type="HOGENOM" id="CLU_000907_1_1_6"/>
<dbReference type="Proteomes" id="UP000029640">
    <property type="component" value="Unassembled WGS sequence"/>
</dbReference>
<dbReference type="GO" id="GO:0008033">
    <property type="term" value="P:tRNA processing"/>
    <property type="evidence" value="ECO:0007669"/>
    <property type="project" value="UniProtKB-KW"/>
</dbReference>
<evidence type="ECO:0000256" key="2">
    <source>
        <dbReference type="ARBA" id="ARBA00004496"/>
    </source>
</evidence>
<dbReference type="InterPro" id="IPR011907">
    <property type="entry name" value="RNase_III"/>
</dbReference>
<dbReference type="NCBIfam" id="TIGR02191">
    <property type="entry name" value="RNaseIII"/>
    <property type="match status" value="1"/>
</dbReference>
<comment type="subcellular location">
    <subcellularLocation>
        <location evidence="2 15">Cytoplasm</location>
    </subcellularLocation>
</comment>
<keyword evidence="8 15" id="KW-0819">tRNA processing</keyword>
<dbReference type="GO" id="GO:0010468">
    <property type="term" value="P:regulation of gene expression"/>
    <property type="evidence" value="ECO:0007669"/>
    <property type="project" value="TreeGrafter"/>
</dbReference>
<organism evidence="18 19">
    <name type="scientific">Pseudohaliea rubra DSM 19751</name>
    <dbReference type="NCBI Taxonomy" id="1265313"/>
    <lineage>
        <taxon>Bacteria</taxon>
        <taxon>Pseudomonadati</taxon>
        <taxon>Pseudomonadota</taxon>
        <taxon>Gammaproteobacteria</taxon>
        <taxon>Cellvibrionales</taxon>
        <taxon>Halieaceae</taxon>
        <taxon>Pseudohaliea</taxon>
    </lineage>
</organism>
<dbReference type="FunFam" id="3.30.160.20:FF:000003">
    <property type="entry name" value="Ribonuclease 3"/>
    <property type="match status" value="1"/>
</dbReference>
<dbReference type="Pfam" id="PF00035">
    <property type="entry name" value="dsrm"/>
    <property type="match status" value="1"/>
</dbReference>
<dbReference type="GO" id="GO:0003725">
    <property type="term" value="F:double-stranded RNA binding"/>
    <property type="evidence" value="ECO:0007669"/>
    <property type="project" value="TreeGrafter"/>
</dbReference>
<evidence type="ECO:0000256" key="7">
    <source>
        <dbReference type="ARBA" id="ARBA00022664"/>
    </source>
</evidence>
<gene>
    <name evidence="15" type="primary">rnc</name>
    <name evidence="18" type="ORF">HRUBRA_00129</name>
</gene>
<dbReference type="RefSeq" id="WP_035518130.1">
    <property type="nucleotide sequence ID" value="NZ_KN234804.1"/>
</dbReference>
<evidence type="ECO:0000259" key="16">
    <source>
        <dbReference type="PROSITE" id="PS50137"/>
    </source>
</evidence>
<dbReference type="GO" id="GO:0006397">
    <property type="term" value="P:mRNA processing"/>
    <property type="evidence" value="ECO:0007669"/>
    <property type="project" value="UniProtKB-UniRule"/>
</dbReference>
<dbReference type="GO" id="GO:0005737">
    <property type="term" value="C:cytoplasm"/>
    <property type="evidence" value="ECO:0007669"/>
    <property type="project" value="UniProtKB-SubCell"/>
</dbReference>
<dbReference type="SMART" id="SM00358">
    <property type="entry name" value="DSRM"/>
    <property type="match status" value="1"/>
</dbReference>
<keyword evidence="6 15" id="KW-0698">rRNA processing</keyword>
<evidence type="ECO:0000256" key="13">
    <source>
        <dbReference type="ARBA" id="ARBA00022842"/>
    </source>
</evidence>
<dbReference type="SMART" id="SM00535">
    <property type="entry name" value="RIBOc"/>
    <property type="match status" value="1"/>
</dbReference>
<dbReference type="CDD" id="cd00593">
    <property type="entry name" value="RIBOc"/>
    <property type="match status" value="1"/>
</dbReference>
<dbReference type="PANTHER" id="PTHR11207">
    <property type="entry name" value="RIBONUCLEASE III"/>
    <property type="match status" value="1"/>
</dbReference>
<feature type="domain" description="RNase III" evidence="17">
    <location>
        <begin position="3"/>
        <end position="125"/>
    </location>
</feature>
<evidence type="ECO:0000256" key="4">
    <source>
        <dbReference type="ARBA" id="ARBA00011738"/>
    </source>
</evidence>
<dbReference type="EMBL" id="AUVB01000004">
    <property type="protein sequence ID" value="KGE05256.1"/>
    <property type="molecule type" value="Genomic_DNA"/>
</dbReference>